<dbReference type="RefSeq" id="WP_209748763.1">
    <property type="nucleotide sequence ID" value="NZ_JBHSMH010000012.1"/>
</dbReference>
<dbReference type="Pfam" id="PF01381">
    <property type="entry name" value="HTH_3"/>
    <property type="match status" value="1"/>
</dbReference>
<keyword evidence="1" id="KW-0805">Transcription regulation</keyword>
<comment type="caution">
    <text evidence="5">The sequence shown here is derived from an EMBL/GenBank/DDBJ whole genome shotgun (WGS) entry which is preliminary data.</text>
</comment>
<protein>
    <submittedName>
        <fullName evidence="5">Helix-turn-helix domain-containing protein</fullName>
    </submittedName>
</protein>
<dbReference type="EMBL" id="JBHSMH010000012">
    <property type="protein sequence ID" value="MFC5468458.1"/>
    <property type="molecule type" value="Genomic_DNA"/>
</dbReference>
<dbReference type="Proteomes" id="UP001596105">
    <property type="component" value="Unassembled WGS sequence"/>
</dbReference>
<evidence type="ECO:0000259" key="4">
    <source>
        <dbReference type="PROSITE" id="PS50943"/>
    </source>
</evidence>
<dbReference type="PANTHER" id="PTHR46797:SF23">
    <property type="entry name" value="HTH-TYPE TRANSCRIPTIONAL REGULATOR SUTR"/>
    <property type="match status" value="1"/>
</dbReference>
<proteinExistence type="predicted"/>
<reference evidence="6" key="1">
    <citation type="journal article" date="2019" name="Int. J. Syst. Evol. Microbiol.">
        <title>The Global Catalogue of Microorganisms (GCM) 10K type strain sequencing project: providing services to taxonomists for standard genome sequencing and annotation.</title>
        <authorList>
            <consortium name="The Broad Institute Genomics Platform"/>
            <consortium name="The Broad Institute Genome Sequencing Center for Infectious Disease"/>
            <person name="Wu L."/>
            <person name="Ma J."/>
        </authorList>
    </citation>
    <scope>NUCLEOTIDE SEQUENCE [LARGE SCALE GENOMIC DNA]</scope>
    <source>
        <strain evidence="6">CCUG 57113</strain>
    </source>
</reference>
<evidence type="ECO:0000313" key="6">
    <source>
        <dbReference type="Proteomes" id="UP001596105"/>
    </source>
</evidence>
<evidence type="ECO:0000256" key="1">
    <source>
        <dbReference type="ARBA" id="ARBA00023015"/>
    </source>
</evidence>
<evidence type="ECO:0000256" key="2">
    <source>
        <dbReference type="ARBA" id="ARBA00023125"/>
    </source>
</evidence>
<dbReference type="PANTHER" id="PTHR46797">
    <property type="entry name" value="HTH-TYPE TRANSCRIPTIONAL REGULATOR"/>
    <property type="match status" value="1"/>
</dbReference>
<gene>
    <name evidence="5" type="ORF">ACFPPD_06975</name>
</gene>
<evidence type="ECO:0000313" key="5">
    <source>
        <dbReference type="EMBL" id="MFC5468458.1"/>
    </source>
</evidence>
<keyword evidence="6" id="KW-1185">Reference proteome</keyword>
<name>A0ABW0LV41_9BACL</name>
<organism evidence="5 6">
    <name type="scientific">Cohnella suwonensis</name>
    <dbReference type="NCBI Taxonomy" id="696072"/>
    <lineage>
        <taxon>Bacteria</taxon>
        <taxon>Bacillati</taxon>
        <taxon>Bacillota</taxon>
        <taxon>Bacilli</taxon>
        <taxon>Bacillales</taxon>
        <taxon>Paenibacillaceae</taxon>
        <taxon>Cohnella</taxon>
    </lineage>
</organism>
<accession>A0ABW0LV41</accession>
<keyword evidence="2" id="KW-0238">DNA-binding</keyword>
<dbReference type="Gene3D" id="1.10.260.40">
    <property type="entry name" value="lambda repressor-like DNA-binding domains"/>
    <property type="match status" value="1"/>
</dbReference>
<dbReference type="InterPro" id="IPR010982">
    <property type="entry name" value="Lambda_DNA-bd_dom_sf"/>
</dbReference>
<dbReference type="InterPro" id="IPR001387">
    <property type="entry name" value="Cro/C1-type_HTH"/>
</dbReference>
<dbReference type="SUPFAM" id="SSF47413">
    <property type="entry name" value="lambda repressor-like DNA-binding domains"/>
    <property type="match status" value="1"/>
</dbReference>
<dbReference type="InterPro" id="IPR050807">
    <property type="entry name" value="TransReg_Diox_bact_type"/>
</dbReference>
<dbReference type="SMART" id="SM00530">
    <property type="entry name" value="HTH_XRE"/>
    <property type="match status" value="1"/>
</dbReference>
<keyword evidence="3" id="KW-0804">Transcription</keyword>
<feature type="domain" description="HTH cro/C1-type" evidence="4">
    <location>
        <begin position="13"/>
        <end position="67"/>
    </location>
</feature>
<dbReference type="CDD" id="cd00093">
    <property type="entry name" value="HTH_XRE"/>
    <property type="match status" value="1"/>
</dbReference>
<sequence length="111" mass="12689">MANDILKLIGLRIRELRKESGLSQEQLGEIVGFHYTYIGAIERAEKNISILNLEKIASALKVGVYELFVYARQKHKQKDKSKDIDKILELLHSLSTDDVKKAKNILSEMFS</sequence>
<dbReference type="PROSITE" id="PS50943">
    <property type="entry name" value="HTH_CROC1"/>
    <property type="match status" value="1"/>
</dbReference>
<evidence type="ECO:0000256" key="3">
    <source>
        <dbReference type="ARBA" id="ARBA00023163"/>
    </source>
</evidence>